<organism evidence="1 2">
    <name type="scientific">Pluteus cervinus</name>
    <dbReference type="NCBI Taxonomy" id="181527"/>
    <lineage>
        <taxon>Eukaryota</taxon>
        <taxon>Fungi</taxon>
        <taxon>Dikarya</taxon>
        <taxon>Basidiomycota</taxon>
        <taxon>Agaricomycotina</taxon>
        <taxon>Agaricomycetes</taxon>
        <taxon>Agaricomycetidae</taxon>
        <taxon>Agaricales</taxon>
        <taxon>Pluteineae</taxon>
        <taxon>Pluteaceae</taxon>
        <taxon>Pluteus</taxon>
    </lineage>
</organism>
<evidence type="ECO:0000313" key="1">
    <source>
        <dbReference type="EMBL" id="TFK69554.1"/>
    </source>
</evidence>
<evidence type="ECO:0000313" key="2">
    <source>
        <dbReference type="Proteomes" id="UP000308600"/>
    </source>
</evidence>
<dbReference type="Proteomes" id="UP000308600">
    <property type="component" value="Unassembled WGS sequence"/>
</dbReference>
<dbReference type="EMBL" id="ML208329">
    <property type="protein sequence ID" value="TFK69554.1"/>
    <property type="molecule type" value="Genomic_DNA"/>
</dbReference>
<sequence>MKAFFQGNQRPVENKALEEYVDTNAFELYTNKESIIKEDADLLVLSQRATEGITLKMRVVVHHRTRPNLRSYLNKEIVVSPSYEKPTVKREEHLELMKNIHIKEMVRRLN</sequence>
<proteinExistence type="predicted"/>
<reference evidence="1 2" key="1">
    <citation type="journal article" date="2019" name="Nat. Ecol. Evol.">
        <title>Megaphylogeny resolves global patterns of mushroom evolution.</title>
        <authorList>
            <person name="Varga T."/>
            <person name="Krizsan K."/>
            <person name="Foldi C."/>
            <person name="Dima B."/>
            <person name="Sanchez-Garcia M."/>
            <person name="Sanchez-Ramirez S."/>
            <person name="Szollosi G.J."/>
            <person name="Szarkandi J.G."/>
            <person name="Papp V."/>
            <person name="Albert L."/>
            <person name="Andreopoulos W."/>
            <person name="Angelini C."/>
            <person name="Antonin V."/>
            <person name="Barry K.W."/>
            <person name="Bougher N.L."/>
            <person name="Buchanan P."/>
            <person name="Buyck B."/>
            <person name="Bense V."/>
            <person name="Catcheside P."/>
            <person name="Chovatia M."/>
            <person name="Cooper J."/>
            <person name="Damon W."/>
            <person name="Desjardin D."/>
            <person name="Finy P."/>
            <person name="Geml J."/>
            <person name="Haridas S."/>
            <person name="Hughes K."/>
            <person name="Justo A."/>
            <person name="Karasinski D."/>
            <person name="Kautmanova I."/>
            <person name="Kiss B."/>
            <person name="Kocsube S."/>
            <person name="Kotiranta H."/>
            <person name="LaButti K.M."/>
            <person name="Lechner B.E."/>
            <person name="Liimatainen K."/>
            <person name="Lipzen A."/>
            <person name="Lukacs Z."/>
            <person name="Mihaltcheva S."/>
            <person name="Morgado L.N."/>
            <person name="Niskanen T."/>
            <person name="Noordeloos M.E."/>
            <person name="Ohm R.A."/>
            <person name="Ortiz-Santana B."/>
            <person name="Ovrebo C."/>
            <person name="Racz N."/>
            <person name="Riley R."/>
            <person name="Savchenko A."/>
            <person name="Shiryaev A."/>
            <person name="Soop K."/>
            <person name="Spirin V."/>
            <person name="Szebenyi C."/>
            <person name="Tomsovsky M."/>
            <person name="Tulloss R.E."/>
            <person name="Uehling J."/>
            <person name="Grigoriev I.V."/>
            <person name="Vagvolgyi C."/>
            <person name="Papp T."/>
            <person name="Martin F.M."/>
            <person name="Miettinen O."/>
            <person name="Hibbett D.S."/>
            <person name="Nagy L.G."/>
        </authorList>
    </citation>
    <scope>NUCLEOTIDE SEQUENCE [LARGE SCALE GENOMIC DNA]</scope>
    <source>
        <strain evidence="1 2">NL-1719</strain>
    </source>
</reference>
<gene>
    <name evidence="1" type="ORF">BDN72DRAFT_840287</name>
</gene>
<protein>
    <submittedName>
        <fullName evidence="1">Uncharacterized protein</fullName>
    </submittedName>
</protein>
<name>A0ACD3AW36_9AGAR</name>
<accession>A0ACD3AW36</accession>
<keyword evidence="2" id="KW-1185">Reference proteome</keyword>